<evidence type="ECO:0000259" key="9">
    <source>
        <dbReference type="PROSITE" id="PS50235"/>
    </source>
</evidence>
<dbReference type="GO" id="GO:0006508">
    <property type="term" value="P:proteolysis"/>
    <property type="evidence" value="ECO:0007669"/>
    <property type="project" value="UniProtKB-KW"/>
</dbReference>
<dbReference type="Gene3D" id="3.90.70.10">
    <property type="entry name" value="Cysteine proteinases"/>
    <property type="match status" value="1"/>
</dbReference>
<dbReference type="AlphaFoldDB" id="A0A4R5XFL9"/>
<feature type="region of interest" description="Disordered" evidence="8">
    <location>
        <begin position="394"/>
        <end position="416"/>
    </location>
</feature>
<dbReference type="PROSITE" id="PS50235">
    <property type="entry name" value="USP_3"/>
    <property type="match status" value="1"/>
</dbReference>
<dbReference type="GO" id="GO:0005634">
    <property type="term" value="C:nucleus"/>
    <property type="evidence" value="ECO:0007669"/>
    <property type="project" value="TreeGrafter"/>
</dbReference>
<dbReference type="VEuPathDB" id="FungiDB:BD410DRAFT_850117"/>
<dbReference type="Proteomes" id="UP000294933">
    <property type="component" value="Unassembled WGS sequence"/>
</dbReference>
<feature type="compositionally biased region" description="Basic residues" evidence="8">
    <location>
        <begin position="28"/>
        <end position="38"/>
    </location>
</feature>
<protein>
    <recommendedName>
        <fullName evidence="3">ubiquitinyl hydrolase 1</fullName>
        <ecNumber evidence="3">3.4.19.12</ecNumber>
    </recommendedName>
</protein>
<dbReference type="PROSITE" id="PS00973">
    <property type="entry name" value="USP_2"/>
    <property type="match status" value="1"/>
</dbReference>
<feature type="compositionally biased region" description="Low complexity" evidence="8">
    <location>
        <begin position="709"/>
        <end position="723"/>
    </location>
</feature>
<evidence type="ECO:0000256" key="1">
    <source>
        <dbReference type="ARBA" id="ARBA00000707"/>
    </source>
</evidence>
<dbReference type="GO" id="GO:0004843">
    <property type="term" value="F:cysteine-type deubiquitinase activity"/>
    <property type="evidence" value="ECO:0007669"/>
    <property type="project" value="UniProtKB-EC"/>
</dbReference>
<dbReference type="Pfam" id="PF00443">
    <property type="entry name" value="UCH"/>
    <property type="match status" value="1"/>
</dbReference>
<comment type="catalytic activity">
    <reaction evidence="1">
        <text>Thiol-dependent hydrolysis of ester, thioester, amide, peptide and isopeptide bonds formed by the C-terminal Gly of ubiquitin (a 76-residue protein attached to proteins as an intracellular targeting signal).</text>
        <dbReference type="EC" id="3.4.19.12"/>
    </reaction>
</comment>
<feature type="compositionally biased region" description="Polar residues" evidence="8">
    <location>
        <begin position="699"/>
        <end position="708"/>
    </location>
</feature>
<keyword evidence="11" id="KW-1185">Reference proteome</keyword>
<dbReference type="GO" id="GO:0005829">
    <property type="term" value="C:cytosol"/>
    <property type="evidence" value="ECO:0007669"/>
    <property type="project" value="TreeGrafter"/>
</dbReference>
<dbReference type="STRING" id="50990.A0A4R5XFL9"/>
<reference evidence="10 11" key="1">
    <citation type="submission" date="2018-06" db="EMBL/GenBank/DDBJ databases">
        <title>A transcriptomic atlas of mushroom development highlights an independent origin of complex multicellularity.</title>
        <authorList>
            <consortium name="DOE Joint Genome Institute"/>
            <person name="Krizsan K."/>
            <person name="Almasi E."/>
            <person name="Merenyi Z."/>
            <person name="Sahu N."/>
            <person name="Viragh M."/>
            <person name="Koszo T."/>
            <person name="Mondo S."/>
            <person name="Kiss B."/>
            <person name="Balint B."/>
            <person name="Kues U."/>
            <person name="Barry K."/>
            <person name="Hegedus J.C."/>
            <person name="Henrissat B."/>
            <person name="Johnson J."/>
            <person name="Lipzen A."/>
            <person name="Ohm R."/>
            <person name="Nagy I."/>
            <person name="Pangilinan J."/>
            <person name="Yan J."/>
            <person name="Xiong Y."/>
            <person name="Grigoriev I.V."/>
            <person name="Hibbett D.S."/>
            <person name="Nagy L.G."/>
        </authorList>
    </citation>
    <scope>NUCLEOTIDE SEQUENCE [LARGE SCALE GENOMIC DNA]</scope>
    <source>
        <strain evidence="10 11">SZMC22713</strain>
    </source>
</reference>
<keyword evidence="4" id="KW-0645">Protease</keyword>
<evidence type="ECO:0000313" key="11">
    <source>
        <dbReference type="Proteomes" id="UP000294933"/>
    </source>
</evidence>
<dbReference type="EC" id="3.4.19.12" evidence="3"/>
<dbReference type="InterPro" id="IPR050164">
    <property type="entry name" value="Peptidase_C19"/>
</dbReference>
<feature type="compositionally biased region" description="Pro residues" evidence="8">
    <location>
        <begin position="741"/>
        <end position="752"/>
    </location>
</feature>
<dbReference type="PANTHER" id="PTHR24006:SF888">
    <property type="entry name" value="UBIQUITIN CARBOXYL-TERMINAL HYDROLASE 30"/>
    <property type="match status" value="1"/>
</dbReference>
<dbReference type="EMBL" id="ML170156">
    <property type="protein sequence ID" value="TDL29950.1"/>
    <property type="molecule type" value="Genomic_DNA"/>
</dbReference>
<sequence length="778" mass="84483">MMLETLSFLLSWNWPHDGPSSGSAVDRRKSRKKKHVRSRSSGQQVAQNGSAVHGGTFKPSADDDDGYYPGLVNISGTYCFMNSVLQSMASLSYLTPHINSIHSRAEELDVPTPVIDALRDALLALNTPKSSPSSLRPVPMINALSSPTPGRHSTLFSSREHQDAQELFQLLSECIKNEALAVDKEVQRDRGLSGLSGTSGQPMGEAGQNVFDGLTANRRSCMECGYTEAVMHFAFDNWQLAVPRLSASCTLHDCLSDYIRLELLTDCICRKCSMLATQERLKQEAEKLSVSIAADATPSQSKKKRAREARRLEARVKAALEEGRIEEDLKGVKMEKVISKASTKQAMIARPPKVLVLHLNRSVHYGNYAGKNSCRILFPEILDLTPYTTSGQLSTVPSVPISTPSPALPRSTTPTQSTYATPRVLYRLAAVVCHYGAHSFGHYVCFRRKPHRTSNPSNSTLPLHGPATINPPRLACPIGCECAECTVYGPVRDELVPPSTPGKGWLRISDDSVDEVGIERVLGEGVGAFMLFYERVLPFPRPNVYPLACTPRSSEETVRPHEIHVNGLNGLNGMNGSAVSIATFSTLSIGENAEDELVTPPRTLRRASSSSEIAVGQWPGEAPTLDSDAPIPVDRPPLSSETRETPSTPPTEAEAAVESVDEVHAAESEPTTPTMTSSPIPIVNHTSAPISIPEVSRPVQINSPKFNHSSPQPQSPPIRSSPRNFPQRVHHEPHPRGSSPSPSPTRKAPPPARILSPQPLRPPRLSAASAPVRLGLYA</sequence>
<dbReference type="InterPro" id="IPR018200">
    <property type="entry name" value="USP_CS"/>
</dbReference>
<feature type="region of interest" description="Disordered" evidence="8">
    <location>
        <begin position="18"/>
        <end position="60"/>
    </location>
</feature>
<feature type="compositionally biased region" description="Low complexity" evidence="8">
    <location>
        <begin position="753"/>
        <end position="766"/>
    </location>
</feature>
<dbReference type="InterPro" id="IPR001394">
    <property type="entry name" value="Peptidase_C19_UCH"/>
</dbReference>
<dbReference type="GO" id="GO:0016579">
    <property type="term" value="P:protein deubiquitination"/>
    <property type="evidence" value="ECO:0007669"/>
    <property type="project" value="InterPro"/>
</dbReference>
<keyword evidence="7" id="KW-0788">Thiol protease</keyword>
<dbReference type="InterPro" id="IPR028889">
    <property type="entry name" value="USP"/>
</dbReference>
<dbReference type="CDD" id="cd02662">
    <property type="entry name" value="Peptidase_C19F"/>
    <property type="match status" value="1"/>
</dbReference>
<gene>
    <name evidence="10" type="ORF">BD410DRAFT_850117</name>
</gene>
<evidence type="ECO:0000256" key="8">
    <source>
        <dbReference type="SAM" id="MobiDB-lite"/>
    </source>
</evidence>
<accession>A0A4R5XFL9</accession>
<name>A0A4R5XFL9_9AGAM</name>
<feature type="domain" description="USP" evidence="9">
    <location>
        <begin position="69"/>
        <end position="536"/>
    </location>
</feature>
<dbReference type="InterPro" id="IPR038765">
    <property type="entry name" value="Papain-like_cys_pep_sf"/>
</dbReference>
<evidence type="ECO:0000256" key="6">
    <source>
        <dbReference type="ARBA" id="ARBA00022801"/>
    </source>
</evidence>
<evidence type="ECO:0000256" key="5">
    <source>
        <dbReference type="ARBA" id="ARBA00022786"/>
    </source>
</evidence>
<evidence type="ECO:0000256" key="4">
    <source>
        <dbReference type="ARBA" id="ARBA00022670"/>
    </source>
</evidence>
<evidence type="ECO:0000256" key="3">
    <source>
        <dbReference type="ARBA" id="ARBA00012759"/>
    </source>
</evidence>
<organism evidence="10 11">
    <name type="scientific">Rickenella mellea</name>
    <dbReference type="NCBI Taxonomy" id="50990"/>
    <lineage>
        <taxon>Eukaryota</taxon>
        <taxon>Fungi</taxon>
        <taxon>Dikarya</taxon>
        <taxon>Basidiomycota</taxon>
        <taxon>Agaricomycotina</taxon>
        <taxon>Agaricomycetes</taxon>
        <taxon>Hymenochaetales</taxon>
        <taxon>Rickenellaceae</taxon>
        <taxon>Rickenella</taxon>
    </lineage>
</organism>
<keyword evidence="5" id="KW-0833">Ubl conjugation pathway</keyword>
<evidence type="ECO:0000256" key="7">
    <source>
        <dbReference type="ARBA" id="ARBA00022807"/>
    </source>
</evidence>
<feature type="region of interest" description="Disordered" evidence="8">
    <location>
        <begin position="598"/>
        <end position="778"/>
    </location>
</feature>
<dbReference type="SUPFAM" id="SSF54001">
    <property type="entry name" value="Cysteine proteinases"/>
    <property type="match status" value="1"/>
</dbReference>
<dbReference type="PANTHER" id="PTHR24006">
    <property type="entry name" value="UBIQUITIN CARBOXYL-TERMINAL HYDROLASE"/>
    <property type="match status" value="1"/>
</dbReference>
<keyword evidence="6" id="KW-0378">Hydrolase</keyword>
<comment type="similarity">
    <text evidence="2">Belongs to the peptidase C19 family.</text>
</comment>
<evidence type="ECO:0000313" key="10">
    <source>
        <dbReference type="EMBL" id="TDL29950.1"/>
    </source>
</evidence>
<feature type="compositionally biased region" description="Low complexity" evidence="8">
    <location>
        <begin position="394"/>
        <end position="405"/>
    </location>
</feature>
<proteinExistence type="inferred from homology"/>
<feature type="compositionally biased region" description="Low complexity" evidence="8">
    <location>
        <begin position="668"/>
        <end position="682"/>
    </location>
</feature>
<dbReference type="OrthoDB" id="2020758at2759"/>
<evidence type="ECO:0000256" key="2">
    <source>
        <dbReference type="ARBA" id="ARBA00009085"/>
    </source>
</evidence>